<accession>A0A1I7Z6J7</accession>
<dbReference type="AlphaFoldDB" id="A0A1I7Z6J7"/>
<keyword evidence="1" id="KW-1185">Reference proteome</keyword>
<evidence type="ECO:0000313" key="1">
    <source>
        <dbReference type="Proteomes" id="UP000095287"/>
    </source>
</evidence>
<reference evidence="2" key="1">
    <citation type="submission" date="2016-11" db="UniProtKB">
        <authorList>
            <consortium name="WormBaseParasite"/>
        </authorList>
    </citation>
    <scope>IDENTIFICATION</scope>
</reference>
<name>A0A1I7Z6J7_9BILA</name>
<organism evidence="1 2">
    <name type="scientific">Steinernema glaseri</name>
    <dbReference type="NCBI Taxonomy" id="37863"/>
    <lineage>
        <taxon>Eukaryota</taxon>
        <taxon>Metazoa</taxon>
        <taxon>Ecdysozoa</taxon>
        <taxon>Nematoda</taxon>
        <taxon>Chromadorea</taxon>
        <taxon>Rhabditida</taxon>
        <taxon>Tylenchina</taxon>
        <taxon>Panagrolaimomorpha</taxon>
        <taxon>Strongyloidoidea</taxon>
        <taxon>Steinernematidae</taxon>
        <taxon>Steinernema</taxon>
    </lineage>
</organism>
<dbReference type="Proteomes" id="UP000095287">
    <property type="component" value="Unplaced"/>
</dbReference>
<dbReference type="WBParaSite" id="L893_g23360.t1">
    <property type="protein sequence ID" value="L893_g23360.t1"/>
    <property type="gene ID" value="L893_g23360"/>
</dbReference>
<protein>
    <submittedName>
        <fullName evidence="2">GLOBIN domain-containing protein</fullName>
    </submittedName>
</protein>
<sequence length="144" mass="16471">MTSLKSLLNLRNLLLELELEFVTELRRSTRSTMCPEKNSLHPRISSGLRYLTVLTPPLVALLESLTIDGTSRILLKLKAIWTTIAQEVDPVQPRRPETISRIVDNFYVLHFQLYARTIKVSAREVASVPERLHETSVNHVKTIL</sequence>
<evidence type="ECO:0000313" key="2">
    <source>
        <dbReference type="WBParaSite" id="L893_g23360.t1"/>
    </source>
</evidence>
<proteinExistence type="predicted"/>